<keyword evidence="4" id="KW-0539">Nucleus</keyword>
<dbReference type="SMART" id="SM00448">
    <property type="entry name" value="REC"/>
    <property type="match status" value="1"/>
</dbReference>
<evidence type="ECO:0000256" key="4">
    <source>
        <dbReference type="ARBA" id="ARBA00023242"/>
    </source>
</evidence>
<name>A0A9R0IT18_SPIOL</name>
<protein>
    <submittedName>
        <fullName evidence="9">Two-component response regulator ARR2-like</fullName>
    </submittedName>
</protein>
<evidence type="ECO:0000256" key="1">
    <source>
        <dbReference type="ARBA" id="ARBA00023012"/>
    </source>
</evidence>
<dbReference type="KEGG" id="soe:110794398"/>
<evidence type="ECO:0000256" key="3">
    <source>
        <dbReference type="ARBA" id="ARBA00023163"/>
    </source>
</evidence>
<dbReference type="GO" id="GO:0003677">
    <property type="term" value="F:DNA binding"/>
    <property type="evidence" value="ECO:0007669"/>
    <property type="project" value="InterPro"/>
</dbReference>
<reference evidence="9" key="2">
    <citation type="submission" date="2025-08" db="UniProtKB">
        <authorList>
            <consortium name="RefSeq"/>
        </authorList>
    </citation>
    <scope>IDENTIFICATION</scope>
    <source>
        <tissue evidence="9">Leaf</tissue>
    </source>
</reference>
<dbReference type="CDD" id="cd17584">
    <property type="entry name" value="REC_typeB_ARR-like"/>
    <property type="match status" value="1"/>
</dbReference>
<dbReference type="PANTHER" id="PTHR43874:SF67">
    <property type="entry name" value="TWO-COMPONENT RESPONSE REGULATOR ARR2"/>
    <property type="match status" value="1"/>
</dbReference>
<evidence type="ECO:0000256" key="2">
    <source>
        <dbReference type="ARBA" id="ARBA00023015"/>
    </source>
</evidence>
<dbReference type="InterPro" id="IPR011006">
    <property type="entry name" value="CheY-like_superfamily"/>
</dbReference>
<keyword evidence="8" id="KW-1185">Reference proteome</keyword>
<dbReference type="GO" id="GO:0000160">
    <property type="term" value="P:phosphorelay signal transduction system"/>
    <property type="evidence" value="ECO:0007669"/>
    <property type="project" value="UniProtKB-KW"/>
</dbReference>
<dbReference type="InterPro" id="IPR006447">
    <property type="entry name" value="Myb_dom_plants"/>
</dbReference>
<dbReference type="InterPro" id="IPR045279">
    <property type="entry name" value="ARR-like"/>
</dbReference>
<feature type="modified residue" description="4-aspartylphosphate" evidence="5">
    <location>
        <position position="68"/>
    </location>
</feature>
<dbReference type="InterPro" id="IPR001789">
    <property type="entry name" value="Sig_transdc_resp-reg_receiver"/>
</dbReference>
<dbReference type="NCBIfam" id="TIGR01557">
    <property type="entry name" value="myb_SHAQKYF"/>
    <property type="match status" value="1"/>
</dbReference>
<dbReference type="InterPro" id="IPR001005">
    <property type="entry name" value="SANT/Myb"/>
</dbReference>
<keyword evidence="1" id="KW-0902">Two-component regulatory system</keyword>
<evidence type="ECO:0000259" key="7">
    <source>
        <dbReference type="PROSITE" id="PS50110"/>
    </source>
</evidence>
<feature type="compositionally biased region" description="Basic and acidic residues" evidence="6">
    <location>
        <begin position="461"/>
        <end position="471"/>
    </location>
</feature>
<gene>
    <name evidence="9" type="primary">LOC110794398</name>
</gene>
<dbReference type="Gene3D" id="1.10.10.60">
    <property type="entry name" value="Homeodomain-like"/>
    <property type="match status" value="1"/>
</dbReference>
<organism evidence="8 9">
    <name type="scientific">Spinacia oleracea</name>
    <name type="common">Spinach</name>
    <dbReference type="NCBI Taxonomy" id="3562"/>
    <lineage>
        <taxon>Eukaryota</taxon>
        <taxon>Viridiplantae</taxon>
        <taxon>Streptophyta</taxon>
        <taxon>Embryophyta</taxon>
        <taxon>Tracheophyta</taxon>
        <taxon>Spermatophyta</taxon>
        <taxon>Magnoliopsida</taxon>
        <taxon>eudicotyledons</taxon>
        <taxon>Gunneridae</taxon>
        <taxon>Pentapetalae</taxon>
        <taxon>Caryophyllales</taxon>
        <taxon>Chenopodiaceae</taxon>
        <taxon>Chenopodioideae</taxon>
        <taxon>Anserineae</taxon>
        <taxon>Spinacia</taxon>
    </lineage>
</organism>
<dbReference type="Pfam" id="PF00072">
    <property type="entry name" value="Response_reg"/>
    <property type="match status" value="1"/>
</dbReference>
<reference evidence="8" key="1">
    <citation type="journal article" date="2021" name="Nat. Commun.">
        <title>Genomic analyses provide insights into spinach domestication and the genetic basis of agronomic traits.</title>
        <authorList>
            <person name="Cai X."/>
            <person name="Sun X."/>
            <person name="Xu C."/>
            <person name="Sun H."/>
            <person name="Wang X."/>
            <person name="Ge C."/>
            <person name="Zhang Z."/>
            <person name="Wang Q."/>
            <person name="Fei Z."/>
            <person name="Jiao C."/>
            <person name="Wang Q."/>
        </authorList>
    </citation>
    <scope>NUCLEOTIDE SEQUENCE [LARGE SCALE GENOMIC DNA]</scope>
    <source>
        <strain evidence="8">cv. Varoflay</strain>
    </source>
</reference>
<dbReference type="GO" id="GO:0005634">
    <property type="term" value="C:nucleus"/>
    <property type="evidence" value="ECO:0007669"/>
    <property type="project" value="UniProtKB-SubCell"/>
</dbReference>
<evidence type="ECO:0000256" key="5">
    <source>
        <dbReference type="PROSITE-ProRule" id="PRU00169"/>
    </source>
</evidence>
<dbReference type="InterPro" id="IPR009057">
    <property type="entry name" value="Homeodomain-like_sf"/>
</dbReference>
<accession>A0A9R0IT18</accession>
<dbReference type="SUPFAM" id="SSF52172">
    <property type="entry name" value="CheY-like"/>
    <property type="match status" value="1"/>
</dbReference>
<proteinExistence type="predicted"/>
<dbReference type="GeneID" id="110794398"/>
<evidence type="ECO:0000256" key="6">
    <source>
        <dbReference type="SAM" id="MobiDB-lite"/>
    </source>
</evidence>
<dbReference type="PROSITE" id="PS50110">
    <property type="entry name" value="RESPONSE_REGULATORY"/>
    <property type="match status" value="1"/>
</dbReference>
<dbReference type="GO" id="GO:0009736">
    <property type="term" value="P:cytokinin-activated signaling pathway"/>
    <property type="evidence" value="ECO:0007669"/>
    <property type="project" value="InterPro"/>
</dbReference>
<evidence type="ECO:0000313" key="8">
    <source>
        <dbReference type="Proteomes" id="UP000813463"/>
    </source>
</evidence>
<dbReference type="Pfam" id="PF00249">
    <property type="entry name" value="Myb_DNA-binding"/>
    <property type="match status" value="1"/>
</dbReference>
<sequence>MSKEMTSVCSFVNREWKILIVDYDINCLTELEQMLQSCGYKVTKCHYGKEAISKLKDEGNRYDIVIMDVNMPDIDGFELLKRIKLEMDLPVIMTSEDGDEEMIRKGSMHGACDYLHKPIQKENVKHLWKYAYKKQRHVEGEQSAESNSSDIINMNNESTTWGNYCQRINPIIDENSVVGEDNEESCTNKRKHASNIDEDPNVNDNAISKKKPRVIWTTELHAKFVAAIYQIGSAKAVPKKILEIMNVPGLTRENVASHLQKYRLYCKRSGENQQFHSEGMNLMCLPDETSQVVDTHNNVEAPRYIIPTSSSLQEHSFTSLNTHSQIEVSSNIGLGSLVEGGGVNVVYHPVAAADAAASSETTSTGGHSYRFDDLNSHTRFASNSYENYLLNFSCNYNDAALYLEQFDHQYLTPTHPYTPTHPGTSNILAVIVIINKDGIKMVEAREEILSLVGIAKKPRKPMSEVQKRRTAEGSGFHSKKGAQPAESVGSVH</sequence>
<feature type="region of interest" description="Disordered" evidence="6">
    <location>
        <begin position="459"/>
        <end position="492"/>
    </location>
</feature>
<evidence type="ECO:0000313" key="9">
    <source>
        <dbReference type="RefSeq" id="XP_021855059.2"/>
    </source>
</evidence>
<feature type="domain" description="Response regulatory" evidence="7">
    <location>
        <begin position="17"/>
        <end position="132"/>
    </location>
</feature>
<dbReference type="SUPFAM" id="SSF46689">
    <property type="entry name" value="Homeodomain-like"/>
    <property type="match status" value="1"/>
</dbReference>
<keyword evidence="2" id="KW-0805">Transcription regulation</keyword>
<keyword evidence="3" id="KW-0804">Transcription</keyword>
<dbReference type="PANTHER" id="PTHR43874">
    <property type="entry name" value="TWO-COMPONENT RESPONSE REGULATOR"/>
    <property type="match status" value="1"/>
</dbReference>
<dbReference type="AlphaFoldDB" id="A0A9R0IT18"/>
<keyword evidence="5" id="KW-0597">Phosphoprotein</keyword>
<dbReference type="Proteomes" id="UP000813463">
    <property type="component" value="Chromosome 6"/>
</dbReference>
<dbReference type="RefSeq" id="XP_021855059.2">
    <property type="nucleotide sequence ID" value="XM_021999367.2"/>
</dbReference>
<dbReference type="Gene3D" id="3.40.50.2300">
    <property type="match status" value="1"/>
</dbReference>